<dbReference type="Proteomes" id="UP000887565">
    <property type="component" value="Unplaced"/>
</dbReference>
<organism evidence="2 3">
    <name type="scientific">Romanomermis culicivorax</name>
    <name type="common">Nematode worm</name>
    <dbReference type="NCBI Taxonomy" id="13658"/>
    <lineage>
        <taxon>Eukaryota</taxon>
        <taxon>Metazoa</taxon>
        <taxon>Ecdysozoa</taxon>
        <taxon>Nematoda</taxon>
        <taxon>Enoplea</taxon>
        <taxon>Dorylaimia</taxon>
        <taxon>Mermithida</taxon>
        <taxon>Mermithoidea</taxon>
        <taxon>Mermithidae</taxon>
        <taxon>Romanomermis</taxon>
    </lineage>
</organism>
<dbReference type="WBParaSite" id="nRc.2.0.1.t18842-RA">
    <property type="protein sequence ID" value="nRc.2.0.1.t18842-RA"/>
    <property type="gene ID" value="nRc.2.0.1.g18842"/>
</dbReference>
<evidence type="ECO:0000313" key="2">
    <source>
        <dbReference type="Proteomes" id="UP000887565"/>
    </source>
</evidence>
<reference evidence="3" key="1">
    <citation type="submission" date="2022-11" db="UniProtKB">
        <authorList>
            <consortium name="WormBaseParasite"/>
        </authorList>
    </citation>
    <scope>IDENTIFICATION</scope>
</reference>
<feature type="region of interest" description="Disordered" evidence="1">
    <location>
        <begin position="1"/>
        <end position="46"/>
    </location>
</feature>
<evidence type="ECO:0000256" key="1">
    <source>
        <dbReference type="SAM" id="MobiDB-lite"/>
    </source>
</evidence>
<evidence type="ECO:0000313" key="3">
    <source>
        <dbReference type="WBParaSite" id="nRc.2.0.1.t18842-RA"/>
    </source>
</evidence>
<name>A0A915IYP0_ROMCU</name>
<dbReference type="AlphaFoldDB" id="A0A915IYP0"/>
<keyword evidence="2" id="KW-1185">Reference proteome</keyword>
<sequence length="86" mass="9500">MLGAKVIRAPKLDGRQSETGSKSETGAKMMSHNQPTSDFSAVGSKEWRRCRPNNRTHSSYHCSREAKTSGKIIKVGIDLLPFLSTH</sequence>
<proteinExistence type="predicted"/>
<protein>
    <submittedName>
        <fullName evidence="3">Uncharacterized protein</fullName>
    </submittedName>
</protein>
<accession>A0A915IYP0</accession>